<dbReference type="Proteomes" id="UP000012174">
    <property type="component" value="Unassembled WGS sequence"/>
</dbReference>
<gene>
    <name evidence="1" type="ORF">UCREL1_2810</name>
</gene>
<dbReference type="KEGG" id="ela:UCREL1_2810"/>
<name>M7SUE0_EUTLA</name>
<accession>M7SUE0</accession>
<evidence type="ECO:0000313" key="1">
    <source>
        <dbReference type="EMBL" id="EMR70159.1"/>
    </source>
</evidence>
<dbReference type="OrthoDB" id="4708870at2759"/>
<sequence length="310" mass="36149">MGGFGFRRKGNDLKLFTPRMPPDVYRFIREKVHTALRQRFLIVASPIENPAKNDYGDVDVLVCWDTTGRLNEYNNAQELRKSLSAGDLDSLMLLTEASHILIERKHNSTVQLAIPWSESFPVSIAKGVPHPLAQIDLHICLSLEDFEWQLFQFSHGDIFWFLHTMVRPFGLTLGVDGLQLRIEEIEDETNDHEILLSREPSKVLEFLGLRSEGQEWDRPFESCDALFEYASTCRFFCNFGDDNISDADHKRMKSRKVYKTWVKEFVPKCRQEERFHKHVPSRKQYLQSNKDITREFSLSERTSKSTSTRE</sequence>
<evidence type="ECO:0000313" key="2">
    <source>
        <dbReference type="Proteomes" id="UP000012174"/>
    </source>
</evidence>
<proteinExistence type="predicted"/>
<dbReference type="eggNOG" id="ENOG502S1AX">
    <property type="taxonomic scope" value="Eukaryota"/>
</dbReference>
<dbReference type="AlphaFoldDB" id="M7SUE0"/>
<reference evidence="2" key="1">
    <citation type="journal article" date="2013" name="Genome Announc.">
        <title>Draft genome sequence of the grapevine dieback fungus Eutypa lata UCR-EL1.</title>
        <authorList>
            <person name="Blanco-Ulate B."/>
            <person name="Rolshausen P.E."/>
            <person name="Cantu D."/>
        </authorList>
    </citation>
    <scope>NUCLEOTIDE SEQUENCE [LARGE SCALE GENOMIC DNA]</scope>
    <source>
        <strain evidence="2">UCR-EL1</strain>
    </source>
</reference>
<protein>
    <submittedName>
        <fullName evidence="1">Uncharacterized protein</fullName>
    </submittedName>
</protein>
<organism evidence="1 2">
    <name type="scientific">Eutypa lata (strain UCR-EL1)</name>
    <name type="common">Grapevine dieback disease fungus</name>
    <name type="synonym">Eutypa armeniacae</name>
    <dbReference type="NCBI Taxonomy" id="1287681"/>
    <lineage>
        <taxon>Eukaryota</taxon>
        <taxon>Fungi</taxon>
        <taxon>Dikarya</taxon>
        <taxon>Ascomycota</taxon>
        <taxon>Pezizomycotina</taxon>
        <taxon>Sordariomycetes</taxon>
        <taxon>Xylariomycetidae</taxon>
        <taxon>Xylariales</taxon>
        <taxon>Diatrypaceae</taxon>
        <taxon>Eutypa</taxon>
    </lineage>
</organism>
<dbReference type="EMBL" id="KB705935">
    <property type="protein sequence ID" value="EMR70159.1"/>
    <property type="molecule type" value="Genomic_DNA"/>
</dbReference>
<keyword evidence="2" id="KW-1185">Reference proteome</keyword>
<dbReference type="HOGENOM" id="CLU_032494_0_0_1"/>